<sequence>SIFLSLEIQARIFLYFNVMCVVSTFLNILGLLCLIKKTPQNQATIRNYLILIQVGSHVLLMASDAHLEIGFNGIPLFPALAGYACGWMIQIGVSPHLELAITVVFYIWIGDATVMCILFRHQTLLVGGHKLKLREVESPRLLMSRKIIEYAKHQESLRIIQCLSVLILTSPVVLYAFNPNESVTVERYLDEVFSISVGISTHFDKHDPHNISWIRSRGSYYVEKRTTSI</sequence>
<dbReference type="InterPro" id="IPR019429">
    <property type="entry name" value="7TM_GPCR_serpentine_rcpt_Sri"/>
</dbReference>
<dbReference type="Pfam" id="PF10327">
    <property type="entry name" value="7TM_GPCR_Sri"/>
    <property type="match status" value="1"/>
</dbReference>
<evidence type="ECO:0008006" key="4">
    <source>
        <dbReference type="Google" id="ProtNLM"/>
    </source>
</evidence>
<comment type="caution">
    <text evidence="2">The sequence shown here is derived from an EMBL/GenBank/DDBJ whole genome shotgun (WGS) entry which is preliminary data.</text>
</comment>
<keyword evidence="3" id="KW-1185">Reference proteome</keyword>
<feature type="non-terminal residue" evidence="2">
    <location>
        <position position="1"/>
    </location>
</feature>
<feature type="transmembrane region" description="Helical" evidence="1">
    <location>
        <begin position="99"/>
        <end position="120"/>
    </location>
</feature>
<keyword evidence="1" id="KW-1133">Transmembrane helix</keyword>
<feature type="transmembrane region" description="Helical" evidence="1">
    <location>
        <begin position="69"/>
        <end position="87"/>
    </location>
</feature>
<dbReference type="Proteomes" id="UP001432027">
    <property type="component" value="Unassembled WGS sequence"/>
</dbReference>
<keyword evidence="1" id="KW-0472">Membrane</keyword>
<proteinExistence type="predicted"/>
<dbReference type="PANTHER" id="PTHR22941:SF26">
    <property type="entry name" value="SERPENTINE RECEPTOR, CLASS H"/>
    <property type="match status" value="1"/>
</dbReference>
<dbReference type="EMBL" id="BTSX01000005">
    <property type="protein sequence ID" value="GMT02457.1"/>
    <property type="molecule type" value="Genomic_DNA"/>
</dbReference>
<evidence type="ECO:0000313" key="2">
    <source>
        <dbReference type="EMBL" id="GMT02457.1"/>
    </source>
</evidence>
<feature type="non-terminal residue" evidence="2">
    <location>
        <position position="229"/>
    </location>
</feature>
<dbReference type="PANTHER" id="PTHR22941">
    <property type="entry name" value="SERPENTINE RECEPTOR"/>
    <property type="match status" value="1"/>
</dbReference>
<feature type="transmembrane region" description="Helical" evidence="1">
    <location>
        <begin position="47"/>
        <end position="63"/>
    </location>
</feature>
<protein>
    <recommendedName>
        <fullName evidence="4">G protein-coupled receptor</fullName>
    </recommendedName>
</protein>
<keyword evidence="1" id="KW-0812">Transmembrane</keyword>
<name>A0AAV5U7T4_9BILA</name>
<dbReference type="InterPro" id="IPR053220">
    <property type="entry name" value="Nematode_rcpt-like_serp_H"/>
</dbReference>
<reference evidence="2" key="1">
    <citation type="submission" date="2023-10" db="EMBL/GenBank/DDBJ databases">
        <title>Genome assembly of Pristionchus species.</title>
        <authorList>
            <person name="Yoshida K."/>
            <person name="Sommer R.J."/>
        </authorList>
    </citation>
    <scope>NUCLEOTIDE SEQUENCE</scope>
    <source>
        <strain evidence="2">RS0144</strain>
    </source>
</reference>
<evidence type="ECO:0000256" key="1">
    <source>
        <dbReference type="SAM" id="Phobius"/>
    </source>
</evidence>
<evidence type="ECO:0000313" key="3">
    <source>
        <dbReference type="Proteomes" id="UP001432027"/>
    </source>
</evidence>
<feature type="transmembrane region" description="Helical" evidence="1">
    <location>
        <begin position="12"/>
        <end position="35"/>
    </location>
</feature>
<accession>A0AAV5U7T4</accession>
<organism evidence="2 3">
    <name type="scientific">Pristionchus entomophagus</name>
    <dbReference type="NCBI Taxonomy" id="358040"/>
    <lineage>
        <taxon>Eukaryota</taxon>
        <taxon>Metazoa</taxon>
        <taxon>Ecdysozoa</taxon>
        <taxon>Nematoda</taxon>
        <taxon>Chromadorea</taxon>
        <taxon>Rhabditida</taxon>
        <taxon>Rhabditina</taxon>
        <taxon>Diplogasteromorpha</taxon>
        <taxon>Diplogasteroidea</taxon>
        <taxon>Neodiplogasteridae</taxon>
        <taxon>Pristionchus</taxon>
    </lineage>
</organism>
<dbReference type="AlphaFoldDB" id="A0AAV5U7T4"/>
<gene>
    <name evidence="2" type="ORF">PENTCL1PPCAC_24631</name>
</gene>